<dbReference type="EMBL" id="JBCGBO010000026">
    <property type="protein sequence ID" value="KAK9174667.1"/>
    <property type="molecule type" value="Genomic_DNA"/>
</dbReference>
<organism evidence="1 2">
    <name type="scientific">Citrus x changshan-huyou</name>
    <dbReference type="NCBI Taxonomy" id="2935761"/>
    <lineage>
        <taxon>Eukaryota</taxon>
        <taxon>Viridiplantae</taxon>
        <taxon>Streptophyta</taxon>
        <taxon>Embryophyta</taxon>
        <taxon>Tracheophyta</taxon>
        <taxon>Spermatophyta</taxon>
        <taxon>Magnoliopsida</taxon>
        <taxon>eudicotyledons</taxon>
        <taxon>Gunneridae</taxon>
        <taxon>Pentapetalae</taxon>
        <taxon>rosids</taxon>
        <taxon>malvids</taxon>
        <taxon>Sapindales</taxon>
        <taxon>Rutaceae</taxon>
        <taxon>Aurantioideae</taxon>
        <taxon>Citrus</taxon>
    </lineage>
</organism>
<dbReference type="AlphaFoldDB" id="A0AAP0LMB6"/>
<gene>
    <name evidence="1" type="ORF">WN944_029704</name>
</gene>
<dbReference type="Gene3D" id="1.10.8.60">
    <property type="match status" value="1"/>
</dbReference>
<dbReference type="Proteomes" id="UP001428341">
    <property type="component" value="Unassembled WGS sequence"/>
</dbReference>
<name>A0AAP0LMB6_9ROSI</name>
<evidence type="ECO:0000313" key="1">
    <source>
        <dbReference type="EMBL" id="KAK9174667.1"/>
    </source>
</evidence>
<evidence type="ECO:0000313" key="2">
    <source>
        <dbReference type="Proteomes" id="UP001428341"/>
    </source>
</evidence>
<keyword evidence="2" id="KW-1185">Reference proteome</keyword>
<comment type="caution">
    <text evidence="1">The sequence shown here is derived from an EMBL/GenBank/DDBJ whole genome shotgun (WGS) entry which is preliminary data.</text>
</comment>
<sequence>MMLCRDHSLAIINSYKELLILDLPELSKLKVNLNIGFIFTNKRIRGSDIRLLSKEAAMQPLRQLIVLLEGRQEVVPEDELPQLGPIRPEDVEIALKNTRPSAHLHAHRYEKLNVDYGSEILQ</sequence>
<protein>
    <submittedName>
        <fullName evidence="1">Uncharacterized protein</fullName>
    </submittedName>
</protein>
<proteinExistence type="predicted"/>
<reference evidence="1 2" key="1">
    <citation type="submission" date="2024-05" db="EMBL/GenBank/DDBJ databases">
        <title>Haplotype-resolved chromosome-level genome assembly of Huyou (Citrus changshanensis).</title>
        <authorList>
            <person name="Miao C."/>
            <person name="Chen W."/>
            <person name="Wu Y."/>
            <person name="Wang L."/>
            <person name="Zhao S."/>
            <person name="Grierson D."/>
            <person name="Xu C."/>
            <person name="Chen K."/>
        </authorList>
    </citation>
    <scope>NUCLEOTIDE SEQUENCE [LARGE SCALE GENOMIC DNA]</scope>
    <source>
        <strain evidence="1">01-14</strain>
        <tissue evidence="1">Leaf</tissue>
    </source>
</reference>
<accession>A0AAP0LMB6</accession>